<dbReference type="Gene3D" id="3.40.50.10490">
    <property type="entry name" value="Glucose-6-phosphate isomerase like protein, domain 1"/>
    <property type="match status" value="1"/>
</dbReference>
<dbReference type="EMBL" id="FTNC01000019">
    <property type="protein sequence ID" value="SIR28837.1"/>
    <property type="molecule type" value="Genomic_DNA"/>
</dbReference>
<comment type="similarity">
    <text evidence="1">Belongs to the SIS family. PHI subfamily.</text>
</comment>
<dbReference type="SUPFAM" id="SSF53697">
    <property type="entry name" value="SIS domain"/>
    <property type="match status" value="1"/>
</dbReference>
<gene>
    <name evidence="3" type="ORF">SAMN05421834_1197</name>
</gene>
<dbReference type="STRING" id="56779.SAMN05421834_1197"/>
<dbReference type="InterPro" id="IPR017552">
    <property type="entry name" value="PHI/rmpB"/>
</dbReference>
<dbReference type="PANTHER" id="PTHR43443:SF1">
    <property type="entry name" value="3-HEXULOSE-6-PHOSPHATE ISOMERASE"/>
    <property type="match status" value="1"/>
</dbReference>
<evidence type="ECO:0000313" key="3">
    <source>
        <dbReference type="EMBL" id="SIR28837.1"/>
    </source>
</evidence>
<dbReference type="InterPro" id="IPR001347">
    <property type="entry name" value="SIS_dom"/>
</dbReference>
<dbReference type="PROSITE" id="PS51464">
    <property type="entry name" value="SIS"/>
    <property type="match status" value="1"/>
</dbReference>
<dbReference type="Proteomes" id="UP000185669">
    <property type="component" value="Unassembled WGS sequence"/>
</dbReference>
<name>A0A1N6ZPX5_9FIRM</name>
<dbReference type="GO" id="GO:0097367">
    <property type="term" value="F:carbohydrate derivative binding"/>
    <property type="evidence" value="ECO:0007669"/>
    <property type="project" value="InterPro"/>
</dbReference>
<keyword evidence="4" id="KW-1185">Reference proteome</keyword>
<accession>A0A1N6ZPX5</accession>
<protein>
    <submittedName>
        <fullName evidence="3">6-phospho-3-hexuloisomerase</fullName>
    </submittedName>
</protein>
<dbReference type="InterPro" id="IPR046348">
    <property type="entry name" value="SIS_dom_sf"/>
</dbReference>
<dbReference type="GO" id="GO:1901135">
    <property type="term" value="P:carbohydrate derivative metabolic process"/>
    <property type="evidence" value="ECO:0007669"/>
    <property type="project" value="InterPro"/>
</dbReference>
<dbReference type="Pfam" id="PF01380">
    <property type="entry name" value="SIS"/>
    <property type="match status" value="1"/>
</dbReference>
<dbReference type="PANTHER" id="PTHR43443">
    <property type="entry name" value="3-HEXULOSE-6-PHOSPHATE ISOMERASE"/>
    <property type="match status" value="1"/>
</dbReference>
<dbReference type="AlphaFoldDB" id="A0A1N6ZPX5"/>
<sequence>MSEYYEAQKDIVSELEKTLEKVDSEETNQLVEEIKKAEKVFFVAVGRVLLSLKSVAKRLAHLGVDCYIVGQVTEPAITENDLLIVGSGSGGTAFPLAIAEKAKQYDATVFHIGRNPECPMAEFSDFFVRIPASKEANLEVEGVESVQPMTSLFEQALLLFGDTIALMMVRERDIEMESLWQYHANLE</sequence>
<keyword evidence="3" id="KW-0413">Isomerase</keyword>
<dbReference type="OrthoDB" id="9797832at2"/>
<dbReference type="GO" id="GO:0016853">
    <property type="term" value="F:isomerase activity"/>
    <property type="evidence" value="ECO:0007669"/>
    <property type="project" value="UniProtKB-KW"/>
</dbReference>
<dbReference type="NCBIfam" id="TIGR03127">
    <property type="entry name" value="RuMP_HxlB"/>
    <property type="match status" value="1"/>
</dbReference>
<evidence type="ECO:0000256" key="1">
    <source>
        <dbReference type="ARBA" id="ARBA00009235"/>
    </source>
</evidence>
<dbReference type="RefSeq" id="WP_076545614.1">
    <property type="nucleotide sequence ID" value="NZ_FTNC01000019.1"/>
</dbReference>
<proteinExistence type="inferred from homology"/>
<organism evidence="3 4">
    <name type="scientific">Halanaerobium kushneri</name>
    <dbReference type="NCBI Taxonomy" id="56779"/>
    <lineage>
        <taxon>Bacteria</taxon>
        <taxon>Bacillati</taxon>
        <taxon>Bacillota</taxon>
        <taxon>Clostridia</taxon>
        <taxon>Halanaerobiales</taxon>
        <taxon>Halanaerobiaceae</taxon>
        <taxon>Halanaerobium</taxon>
    </lineage>
</organism>
<evidence type="ECO:0000259" key="2">
    <source>
        <dbReference type="PROSITE" id="PS51464"/>
    </source>
</evidence>
<feature type="domain" description="SIS" evidence="2">
    <location>
        <begin position="30"/>
        <end position="174"/>
    </location>
</feature>
<evidence type="ECO:0000313" key="4">
    <source>
        <dbReference type="Proteomes" id="UP000185669"/>
    </source>
</evidence>
<reference evidence="4" key="1">
    <citation type="submission" date="2017-01" db="EMBL/GenBank/DDBJ databases">
        <authorList>
            <person name="Varghese N."/>
            <person name="Submissions S."/>
        </authorList>
    </citation>
    <scope>NUCLEOTIDE SEQUENCE [LARGE SCALE GENOMIC DNA]</scope>
    <source>
        <strain evidence="4">ATCC 700103</strain>
    </source>
</reference>